<accession>A0A0F8YZK3</accession>
<dbReference type="EMBL" id="LAZR01063433">
    <property type="protein sequence ID" value="KKK59529.1"/>
    <property type="molecule type" value="Genomic_DNA"/>
</dbReference>
<proteinExistence type="predicted"/>
<dbReference type="AlphaFoldDB" id="A0A0F8YZK3"/>
<feature type="non-terminal residue" evidence="1">
    <location>
        <position position="358"/>
    </location>
</feature>
<gene>
    <name evidence="1" type="ORF">LCGC14_3033480</name>
</gene>
<sequence length="358" mass="40433">IYWTITENYPDTYLIIYNFVNDTDKIWQSDDIIPLTIDGLPEGFHNYTIVLYDVSGNFAINTIIIEVSDFVAPSILNPTSGFILEILEGESKSLFLLFTDDNPGSFNITGRKDGIIVFPFSQPNWISNTLYSVPITGLEKGIYEFTIIVLDTAGNPNILIISIIVSDKTAPKFQFEPFPTTFNYTEGEVNNVLTWTMTDKWEGHWELYQNGSELNWADYSSENNNNWFSDVPEQIRLDGFASGYYNITFVIFDASNNNASSSIILAVFDETIPFINSRSSIIGYNESTTGNILIWNIMDIHAGIYNITLDGENYDSRNWSNNIDITINIDGLEAGPHTFVIIFYDLSGNNKTDSVNID</sequence>
<feature type="non-terminal residue" evidence="1">
    <location>
        <position position="1"/>
    </location>
</feature>
<evidence type="ECO:0000313" key="1">
    <source>
        <dbReference type="EMBL" id="KKK59529.1"/>
    </source>
</evidence>
<name>A0A0F8YZK3_9ZZZZ</name>
<reference evidence="1" key="1">
    <citation type="journal article" date="2015" name="Nature">
        <title>Complex archaea that bridge the gap between prokaryotes and eukaryotes.</title>
        <authorList>
            <person name="Spang A."/>
            <person name="Saw J.H."/>
            <person name="Jorgensen S.L."/>
            <person name="Zaremba-Niedzwiedzka K."/>
            <person name="Martijn J."/>
            <person name="Lind A.E."/>
            <person name="van Eijk R."/>
            <person name="Schleper C."/>
            <person name="Guy L."/>
            <person name="Ettema T.J."/>
        </authorList>
    </citation>
    <scope>NUCLEOTIDE SEQUENCE</scope>
</reference>
<protein>
    <recommendedName>
        <fullName evidence="2">Cadherin domain-containing protein</fullName>
    </recommendedName>
</protein>
<evidence type="ECO:0008006" key="2">
    <source>
        <dbReference type="Google" id="ProtNLM"/>
    </source>
</evidence>
<organism evidence="1">
    <name type="scientific">marine sediment metagenome</name>
    <dbReference type="NCBI Taxonomy" id="412755"/>
    <lineage>
        <taxon>unclassified sequences</taxon>
        <taxon>metagenomes</taxon>
        <taxon>ecological metagenomes</taxon>
    </lineage>
</organism>
<comment type="caution">
    <text evidence="1">The sequence shown here is derived from an EMBL/GenBank/DDBJ whole genome shotgun (WGS) entry which is preliminary data.</text>
</comment>